<protein>
    <submittedName>
        <fullName evidence="5">Uncharacterized protein</fullName>
    </submittedName>
</protein>
<dbReference type="GO" id="GO:0042574">
    <property type="term" value="P:retinal metabolic process"/>
    <property type="evidence" value="ECO:0007669"/>
    <property type="project" value="TreeGrafter"/>
</dbReference>
<dbReference type="EMBL" id="CAJPVJ010006968">
    <property type="protein sequence ID" value="CAG2170872.1"/>
    <property type="molecule type" value="Genomic_DNA"/>
</dbReference>
<dbReference type="PANTHER" id="PTHR10543">
    <property type="entry name" value="BETA-CAROTENE DIOXYGENASE"/>
    <property type="match status" value="1"/>
</dbReference>
<comment type="similarity">
    <text evidence="1">Belongs to the carotenoid oxygenase family.</text>
</comment>
<organism evidence="5">
    <name type="scientific">Oppiella nova</name>
    <dbReference type="NCBI Taxonomy" id="334625"/>
    <lineage>
        <taxon>Eukaryota</taxon>
        <taxon>Metazoa</taxon>
        <taxon>Ecdysozoa</taxon>
        <taxon>Arthropoda</taxon>
        <taxon>Chelicerata</taxon>
        <taxon>Arachnida</taxon>
        <taxon>Acari</taxon>
        <taxon>Acariformes</taxon>
        <taxon>Sarcoptiformes</taxon>
        <taxon>Oribatida</taxon>
        <taxon>Brachypylina</taxon>
        <taxon>Oppioidea</taxon>
        <taxon>Oppiidae</taxon>
        <taxon>Oppiella</taxon>
    </lineage>
</organism>
<dbReference type="Pfam" id="PF03055">
    <property type="entry name" value="RPE65"/>
    <property type="match status" value="1"/>
</dbReference>
<keyword evidence="6" id="KW-1185">Reference proteome</keyword>
<dbReference type="InterPro" id="IPR004294">
    <property type="entry name" value="Carotenoid_Oase"/>
</dbReference>
<dbReference type="PANTHER" id="PTHR10543:SF132">
    <property type="entry name" value="BETA,BETA-CAROTENE 15,15'-DIOXYGENASE"/>
    <property type="match status" value="1"/>
</dbReference>
<dbReference type="AlphaFoldDB" id="A0A7R9M511"/>
<keyword evidence="2 4" id="KW-0479">Metal-binding</keyword>
<evidence type="ECO:0000256" key="1">
    <source>
        <dbReference type="ARBA" id="ARBA00006787"/>
    </source>
</evidence>
<feature type="binding site" evidence="4">
    <location>
        <position position="174"/>
    </location>
    <ligand>
        <name>Fe cation</name>
        <dbReference type="ChEBI" id="CHEBI:24875"/>
        <note>catalytic</note>
    </ligand>
</feature>
<accession>A0A7R9M511</accession>
<dbReference type="GO" id="GO:0046872">
    <property type="term" value="F:metal ion binding"/>
    <property type="evidence" value="ECO:0007669"/>
    <property type="project" value="UniProtKB-KW"/>
</dbReference>
<evidence type="ECO:0000256" key="2">
    <source>
        <dbReference type="ARBA" id="ARBA00022723"/>
    </source>
</evidence>
<feature type="binding site" evidence="4">
    <location>
        <position position="311"/>
    </location>
    <ligand>
        <name>Fe cation</name>
        <dbReference type="ChEBI" id="CHEBI:24875"/>
        <note>catalytic</note>
    </ligand>
</feature>
<dbReference type="OrthoDB" id="1069523at2759"/>
<evidence type="ECO:0000256" key="4">
    <source>
        <dbReference type="PIRSR" id="PIRSR604294-1"/>
    </source>
</evidence>
<evidence type="ECO:0000313" key="6">
    <source>
        <dbReference type="Proteomes" id="UP000728032"/>
    </source>
</evidence>
<evidence type="ECO:0000256" key="3">
    <source>
        <dbReference type="ARBA" id="ARBA00023004"/>
    </source>
</evidence>
<evidence type="ECO:0000313" key="5">
    <source>
        <dbReference type="EMBL" id="CAD7653685.1"/>
    </source>
</evidence>
<gene>
    <name evidence="5" type="ORF">ONB1V03_LOCUS10338</name>
</gene>
<dbReference type="Proteomes" id="UP000728032">
    <property type="component" value="Unassembled WGS sequence"/>
</dbReference>
<dbReference type="GO" id="GO:0003834">
    <property type="term" value="F:beta-carotene 15,15'-dioxygenase activity"/>
    <property type="evidence" value="ECO:0007669"/>
    <property type="project" value="TreeGrafter"/>
</dbReference>
<dbReference type="GO" id="GO:0016121">
    <property type="term" value="P:carotene catabolic process"/>
    <property type="evidence" value="ECO:0007669"/>
    <property type="project" value="TreeGrafter"/>
</dbReference>
<feature type="binding site" evidence="4">
    <location>
        <position position="521"/>
    </location>
    <ligand>
        <name>Fe cation</name>
        <dbReference type="ChEBI" id="CHEBI:24875"/>
        <note>catalytic</note>
    </ligand>
</feature>
<proteinExistence type="inferred from homology"/>
<name>A0A7R9M511_9ACAR</name>
<reference evidence="5" key="1">
    <citation type="submission" date="2020-11" db="EMBL/GenBank/DDBJ databases">
        <authorList>
            <person name="Tran Van P."/>
        </authorList>
    </citation>
    <scope>NUCLEOTIDE SEQUENCE</scope>
</reference>
<dbReference type="EMBL" id="OC921793">
    <property type="protein sequence ID" value="CAD7653685.1"/>
    <property type="molecule type" value="Genomic_DNA"/>
</dbReference>
<dbReference type="GO" id="GO:0010436">
    <property type="term" value="F:carotenoid dioxygenase activity"/>
    <property type="evidence" value="ECO:0007669"/>
    <property type="project" value="TreeGrafter"/>
</dbReference>
<feature type="binding site" evidence="4">
    <location>
        <position position="241"/>
    </location>
    <ligand>
        <name>Fe cation</name>
        <dbReference type="ChEBI" id="CHEBI:24875"/>
        <note>catalytic</note>
    </ligand>
</feature>
<sequence>MDKLLKSWNECEQEVSANVTGKIPDWINGHMIRLGPGKWDLDDDFRLNHWLDGCALLCKFSIENGKVLFKSKFLESDAYNKMLMILTSVKKPVFTEFGTRAYPDPCKNVFARFFSQIVPSDLTDNGCIGIYRLRDEYYAASETCNVWRFDCNTLSAIEKVNLDKLIGVNLASAHVQHMHSEPFAYNLTSSFLKGLKYHIIKIPVQQNLQQIGEHKEESVFTKASILVSIPSSWSTCITYYHSYGITQNYIVFLEQPLLVNAFKLATCTPKGKPLKDCFEWCPNEKTKFYVVDKTSGKVVSKYNSESIFHFHHINAYEDNNHIVCDIITYDDSSILEKWTLDKLRSNEWDVNSPPIPRRYVLPLPTDKKFEQGKNLVLLENSEAKAEMNEKGHIWLTPEQLGIPGFELPSINYKHFNGKKYRYCYGSGVFERGHFANAICKLDVITKEALIWRESETLYPGECVFIGRPDAVDEDDGVVLCIVLDSDETKPHFLLILDAKSFKEIARAEIHRDVAHIPATIHGIYTPN</sequence>
<keyword evidence="3 4" id="KW-0408">Iron</keyword>
<comment type="cofactor">
    <cofactor evidence="4">
        <name>Fe(2+)</name>
        <dbReference type="ChEBI" id="CHEBI:29033"/>
    </cofactor>
    <text evidence="4">Binds 1 Fe(2+) ion per subunit.</text>
</comment>